<dbReference type="RefSeq" id="WP_346149831.1">
    <property type="nucleotide sequence ID" value="NZ_BAAATE010000013.1"/>
</dbReference>
<comment type="caution">
    <text evidence="2">The sequence shown here is derived from an EMBL/GenBank/DDBJ whole genome shotgun (WGS) entry which is preliminary data.</text>
</comment>
<keyword evidence="3" id="KW-1185">Reference proteome</keyword>
<dbReference type="Proteomes" id="UP001501666">
    <property type="component" value="Unassembled WGS sequence"/>
</dbReference>
<gene>
    <name evidence="2" type="ORF">GCM10010412_050860</name>
</gene>
<evidence type="ECO:0000256" key="1">
    <source>
        <dbReference type="SAM" id="Phobius"/>
    </source>
</evidence>
<keyword evidence="1" id="KW-0472">Membrane</keyword>
<protein>
    <submittedName>
        <fullName evidence="2">Uncharacterized protein</fullName>
    </submittedName>
</protein>
<organism evidence="2 3">
    <name type="scientific">Nonomuraea recticatena</name>
    <dbReference type="NCBI Taxonomy" id="46178"/>
    <lineage>
        <taxon>Bacteria</taxon>
        <taxon>Bacillati</taxon>
        <taxon>Actinomycetota</taxon>
        <taxon>Actinomycetes</taxon>
        <taxon>Streptosporangiales</taxon>
        <taxon>Streptosporangiaceae</taxon>
        <taxon>Nonomuraea</taxon>
    </lineage>
</organism>
<reference evidence="3" key="1">
    <citation type="journal article" date="2019" name="Int. J. Syst. Evol. Microbiol.">
        <title>The Global Catalogue of Microorganisms (GCM) 10K type strain sequencing project: providing services to taxonomists for standard genome sequencing and annotation.</title>
        <authorList>
            <consortium name="The Broad Institute Genomics Platform"/>
            <consortium name="The Broad Institute Genome Sequencing Center for Infectious Disease"/>
            <person name="Wu L."/>
            <person name="Ma J."/>
        </authorList>
    </citation>
    <scope>NUCLEOTIDE SEQUENCE [LARGE SCALE GENOMIC DNA]</scope>
    <source>
        <strain evidence="3">JCM 6835</strain>
    </source>
</reference>
<proteinExistence type="predicted"/>
<sequence length="59" mass="5941">MKNQTSTVSTLNAGYHLAFGVGAGLLVTAVIVGFIMLRSGPAGPPQPTQVEEAANAAQS</sequence>
<evidence type="ECO:0000313" key="3">
    <source>
        <dbReference type="Proteomes" id="UP001501666"/>
    </source>
</evidence>
<name>A0ABP6ERL8_9ACTN</name>
<keyword evidence="1" id="KW-0812">Transmembrane</keyword>
<accession>A0ABP6ERL8</accession>
<feature type="transmembrane region" description="Helical" evidence="1">
    <location>
        <begin position="15"/>
        <end position="37"/>
    </location>
</feature>
<dbReference type="EMBL" id="BAAATE010000013">
    <property type="protein sequence ID" value="GAA2671330.1"/>
    <property type="molecule type" value="Genomic_DNA"/>
</dbReference>
<evidence type="ECO:0000313" key="2">
    <source>
        <dbReference type="EMBL" id="GAA2671330.1"/>
    </source>
</evidence>
<keyword evidence="1" id="KW-1133">Transmembrane helix</keyword>